<proteinExistence type="predicted"/>
<dbReference type="SMART" id="SM00028">
    <property type="entry name" value="TPR"/>
    <property type="match status" value="4"/>
</dbReference>
<keyword evidence="2" id="KW-1133">Transmembrane helix</keyword>
<keyword evidence="1" id="KW-0802">TPR repeat</keyword>
<protein>
    <recommendedName>
        <fullName evidence="6">Tetratricopeptide repeat protein</fullName>
    </recommendedName>
</protein>
<gene>
    <name evidence="4" type="ORF">C0601_08415</name>
</gene>
<dbReference type="PROSITE" id="PS50005">
    <property type="entry name" value="TPR"/>
    <property type="match status" value="1"/>
</dbReference>
<dbReference type="InterPro" id="IPR011990">
    <property type="entry name" value="TPR-like_helical_dom_sf"/>
</dbReference>
<dbReference type="EMBL" id="PKTG01000096">
    <property type="protein sequence ID" value="PLX17087.1"/>
    <property type="molecule type" value="Genomic_DNA"/>
</dbReference>
<sequence>MKKLTLLLIIISIVFSINIYAADDGDESSSVISEVLKRRLEEEKLMEKKEDPDALVNMGDEYFEKTAYEKARDSYQKAFDLAPQFPGIKLKVYKAQIMYLLEKYRLVFYIVGVIGILMLLLRIYSYFLSGAPQRAENQKAKKLKALKDDFIAGKYDDTIKIANELQKSNYAFSIQDKFSIHSLLAKSYYKKGVFNNAKIHAVEALKLRSVAPDLHDLLTDIFLKMKDHSPRAIKEYEIALKKRPNDTKIINLLFDYYYAKKEISDQAINIYNKVFKYQPENLQALDMICLRGIRKKDVSASVIAIYERVLKELRPDDTKLKQLLLKAYYNNKRFKELIPIAKELLLKGGFVEDKEMHKFLFDAFKAERKLDDIEAFYSQLKEKYPESAVLQQIMDEHTGRKEDVNIENNLSGDFASKGIKICPICAHINLKDADFCEKCKKPLNL</sequence>
<evidence type="ECO:0000256" key="3">
    <source>
        <dbReference type="SAM" id="SignalP"/>
    </source>
</evidence>
<reference evidence="4 5" key="1">
    <citation type="submission" date="2017-11" db="EMBL/GenBank/DDBJ databases">
        <title>Genome-resolved metagenomics identifies genetic mobility, metabolic interactions, and unexpected diversity in perchlorate-reducing communities.</title>
        <authorList>
            <person name="Barnum T.P."/>
            <person name="Figueroa I.A."/>
            <person name="Carlstrom C.I."/>
            <person name="Lucas L.N."/>
            <person name="Engelbrektson A.L."/>
            <person name="Coates J.D."/>
        </authorList>
    </citation>
    <scope>NUCLEOTIDE SEQUENCE [LARGE SCALE GENOMIC DNA]</scope>
    <source>
        <strain evidence="4">BM706</strain>
    </source>
</reference>
<feature type="signal peptide" evidence="3">
    <location>
        <begin position="1"/>
        <end position="21"/>
    </location>
</feature>
<keyword evidence="2" id="KW-0472">Membrane</keyword>
<feature type="repeat" description="TPR" evidence="1">
    <location>
        <begin position="52"/>
        <end position="85"/>
    </location>
</feature>
<feature type="transmembrane region" description="Helical" evidence="2">
    <location>
        <begin position="106"/>
        <end position="124"/>
    </location>
</feature>
<keyword evidence="3" id="KW-0732">Signal</keyword>
<dbReference type="Proteomes" id="UP000234857">
    <property type="component" value="Unassembled WGS sequence"/>
</dbReference>
<keyword evidence="2" id="KW-0812">Transmembrane</keyword>
<dbReference type="Gene3D" id="1.25.40.10">
    <property type="entry name" value="Tetratricopeptide repeat domain"/>
    <property type="match status" value="3"/>
</dbReference>
<comment type="caution">
    <text evidence="4">The sequence shown here is derived from an EMBL/GenBank/DDBJ whole genome shotgun (WGS) entry which is preliminary data.</text>
</comment>
<accession>A0A2N5ZEI9</accession>
<evidence type="ECO:0000256" key="1">
    <source>
        <dbReference type="PROSITE-ProRule" id="PRU00339"/>
    </source>
</evidence>
<dbReference type="AlphaFoldDB" id="A0A2N5ZEI9"/>
<evidence type="ECO:0000313" key="5">
    <source>
        <dbReference type="Proteomes" id="UP000234857"/>
    </source>
</evidence>
<evidence type="ECO:0008006" key="6">
    <source>
        <dbReference type="Google" id="ProtNLM"/>
    </source>
</evidence>
<dbReference type="InterPro" id="IPR019734">
    <property type="entry name" value="TPR_rpt"/>
</dbReference>
<organism evidence="4 5">
    <name type="scientific">Muiribacterium halophilum</name>
    <dbReference type="NCBI Taxonomy" id="2053465"/>
    <lineage>
        <taxon>Bacteria</taxon>
        <taxon>Candidatus Muiribacteriota</taxon>
        <taxon>Candidatus Muiribacteriia</taxon>
        <taxon>Candidatus Muiribacteriales</taxon>
        <taxon>Candidatus Muiribacteriaceae</taxon>
        <taxon>Candidatus Muiribacterium</taxon>
    </lineage>
</organism>
<evidence type="ECO:0000313" key="4">
    <source>
        <dbReference type="EMBL" id="PLX17087.1"/>
    </source>
</evidence>
<dbReference type="SUPFAM" id="SSF48452">
    <property type="entry name" value="TPR-like"/>
    <property type="match status" value="1"/>
</dbReference>
<evidence type="ECO:0000256" key="2">
    <source>
        <dbReference type="SAM" id="Phobius"/>
    </source>
</evidence>
<name>A0A2N5ZEI9_MUIH1</name>
<feature type="chain" id="PRO_5014672483" description="Tetratricopeptide repeat protein" evidence="3">
    <location>
        <begin position="22"/>
        <end position="445"/>
    </location>
</feature>